<protein>
    <submittedName>
        <fullName evidence="1">Uncharacterized protein</fullName>
    </submittedName>
</protein>
<evidence type="ECO:0000313" key="2">
    <source>
        <dbReference type="Proteomes" id="UP000002209"/>
    </source>
</evidence>
<name>C1A6F4_GEMAT</name>
<reference evidence="2" key="1">
    <citation type="submission" date="2006-03" db="EMBL/GenBank/DDBJ databases">
        <title>Complete genome sequence of Gemmatimonas aurantiaca T-27 that represents a novel phylum Gemmatimonadetes.</title>
        <authorList>
            <person name="Takasaki K."/>
            <person name="Ichikawa N."/>
            <person name="Miura H."/>
            <person name="Matsushita S."/>
            <person name="Watanabe Y."/>
            <person name="Oguchi A."/>
            <person name="Ankai A."/>
            <person name="Yashiro I."/>
            <person name="Takahashi M."/>
            <person name="Terui Y."/>
            <person name="Fukui S."/>
            <person name="Yokoyama H."/>
            <person name="Tanikawa S."/>
            <person name="Hanada S."/>
            <person name="Kamagata Y."/>
            <person name="Fujita N."/>
        </authorList>
    </citation>
    <scope>NUCLEOTIDE SEQUENCE [LARGE SCALE GENOMIC DNA]</scope>
    <source>
        <strain evidence="2">T-27 / DSM 14586 / JCM 11422 / NBRC 100505</strain>
    </source>
</reference>
<dbReference type="KEGG" id="gau:GAU_0772"/>
<organism evidence="1 2">
    <name type="scientific">Gemmatimonas aurantiaca (strain DSM 14586 / JCM 11422 / NBRC 100505 / T-27)</name>
    <dbReference type="NCBI Taxonomy" id="379066"/>
    <lineage>
        <taxon>Bacteria</taxon>
        <taxon>Pseudomonadati</taxon>
        <taxon>Gemmatimonadota</taxon>
        <taxon>Gemmatimonadia</taxon>
        <taxon>Gemmatimonadales</taxon>
        <taxon>Gemmatimonadaceae</taxon>
        <taxon>Gemmatimonas</taxon>
    </lineage>
</organism>
<dbReference type="EMBL" id="AP009153">
    <property type="protein sequence ID" value="BAH37814.1"/>
    <property type="molecule type" value="Genomic_DNA"/>
</dbReference>
<sequence length="288" mass="31730">MKTALNPPQVDTYWQSDSTFLASKPTVLFRVDRSGNLPRLIPIATVGAKGLRSLGMTSRGWRAFDIDYLHSNATFTPYRYGEPLSAVRSTRGMWEGEPLDTLPCPSPLPAALASIDSRVELLTSGGTPLARPHMTSLSDGELQGVLSTVNTLVAPTAGISLSRMSRYQRNVYAVATGASTRPTVIVTYDDPEALPDSATRITERPRHLMVVLDKGVYGYKPSYTYSDVSSSRIQPRRKFLGALDADGDGKAELYFGVQLPQFPLVTYAYGYEGDTWLEVFKYERGRCQ</sequence>
<accession>C1A6F4</accession>
<proteinExistence type="predicted"/>
<dbReference type="Proteomes" id="UP000002209">
    <property type="component" value="Chromosome"/>
</dbReference>
<keyword evidence="2" id="KW-1185">Reference proteome</keyword>
<dbReference type="AlphaFoldDB" id="C1A6F4"/>
<gene>
    <name evidence="1" type="ordered locus">GAU_0772</name>
</gene>
<dbReference type="STRING" id="379066.GAU_0772"/>
<dbReference type="HOGENOM" id="CLU_965617_0_0_0"/>
<dbReference type="eggNOG" id="ENOG50314TW">
    <property type="taxonomic scope" value="Bacteria"/>
</dbReference>
<evidence type="ECO:0000313" key="1">
    <source>
        <dbReference type="EMBL" id="BAH37814.1"/>
    </source>
</evidence>